<reference evidence="2" key="1">
    <citation type="submission" date="2013-09" db="EMBL/GenBank/DDBJ databases">
        <title>Corchorus olitorius genome sequencing.</title>
        <authorList>
            <person name="Alam M."/>
            <person name="Haque M.S."/>
            <person name="Islam M.S."/>
            <person name="Emdad E.M."/>
            <person name="Islam M.M."/>
            <person name="Ahmed B."/>
            <person name="Halim A."/>
            <person name="Hossen Q.M.M."/>
            <person name="Hossain M.Z."/>
            <person name="Ahmed R."/>
            <person name="Khan M.M."/>
            <person name="Islam R."/>
            <person name="Rashid M.M."/>
            <person name="Khan S.A."/>
            <person name="Rahman M.S."/>
            <person name="Alam M."/>
            <person name="Yahiya A.S."/>
            <person name="Khan M.S."/>
            <person name="Azam M.S."/>
            <person name="Haque T."/>
            <person name="Lashkar M.Z.H."/>
            <person name="Akhand A.I."/>
            <person name="Morshed G."/>
            <person name="Roy S."/>
            <person name="Uddin K.S."/>
            <person name="Rabeya T."/>
            <person name="Hossain A.S."/>
            <person name="Chowdhury A."/>
            <person name="Snigdha A.R."/>
            <person name="Mortoza M.S."/>
            <person name="Matin S.A."/>
            <person name="Hoque S.M.E."/>
            <person name="Islam M.K."/>
            <person name="Roy D.K."/>
            <person name="Haider R."/>
            <person name="Moosa M.M."/>
            <person name="Elias S.M."/>
            <person name="Hasan A.M."/>
            <person name="Jahan S."/>
            <person name="Shafiuddin M."/>
            <person name="Mahmood N."/>
            <person name="Shommy N.S."/>
        </authorList>
    </citation>
    <scope>NUCLEOTIDE SEQUENCE [LARGE SCALE GENOMIC DNA]</scope>
    <source>
        <strain evidence="2">cv. O-4</strain>
    </source>
</reference>
<name>A0A1R3GCK4_9ROSI</name>
<organism evidence="1 2">
    <name type="scientific">Corchorus olitorius</name>
    <dbReference type="NCBI Taxonomy" id="93759"/>
    <lineage>
        <taxon>Eukaryota</taxon>
        <taxon>Viridiplantae</taxon>
        <taxon>Streptophyta</taxon>
        <taxon>Embryophyta</taxon>
        <taxon>Tracheophyta</taxon>
        <taxon>Spermatophyta</taxon>
        <taxon>Magnoliopsida</taxon>
        <taxon>eudicotyledons</taxon>
        <taxon>Gunneridae</taxon>
        <taxon>Pentapetalae</taxon>
        <taxon>rosids</taxon>
        <taxon>malvids</taxon>
        <taxon>Malvales</taxon>
        <taxon>Malvaceae</taxon>
        <taxon>Grewioideae</taxon>
        <taxon>Apeibeae</taxon>
        <taxon>Corchorus</taxon>
    </lineage>
</organism>
<evidence type="ECO:0000313" key="1">
    <source>
        <dbReference type="EMBL" id="OMO55802.1"/>
    </source>
</evidence>
<dbReference type="AlphaFoldDB" id="A0A1R3GCK4"/>
<proteinExistence type="predicted"/>
<sequence length="36" mass="4281">MEREKGESGWDQFVSVSREDEDSACIRRIVNWHKTV</sequence>
<comment type="caution">
    <text evidence="1">The sequence shown here is derived from an EMBL/GenBank/DDBJ whole genome shotgun (WGS) entry which is preliminary data.</text>
</comment>
<gene>
    <name evidence="1" type="ORF">COLO4_35869</name>
</gene>
<accession>A0A1R3GCK4</accession>
<dbReference type="EMBL" id="AWUE01022840">
    <property type="protein sequence ID" value="OMO55802.1"/>
    <property type="molecule type" value="Genomic_DNA"/>
</dbReference>
<evidence type="ECO:0000313" key="2">
    <source>
        <dbReference type="Proteomes" id="UP000187203"/>
    </source>
</evidence>
<protein>
    <submittedName>
        <fullName evidence="1">Uncharacterized protein</fullName>
    </submittedName>
</protein>
<keyword evidence="2" id="KW-1185">Reference proteome</keyword>
<dbReference type="Proteomes" id="UP000187203">
    <property type="component" value="Unassembled WGS sequence"/>
</dbReference>